<accession>A0AAD6Y7V4</accession>
<organism evidence="2 3">
    <name type="scientific">Mycena pura</name>
    <dbReference type="NCBI Taxonomy" id="153505"/>
    <lineage>
        <taxon>Eukaryota</taxon>
        <taxon>Fungi</taxon>
        <taxon>Dikarya</taxon>
        <taxon>Basidiomycota</taxon>
        <taxon>Agaricomycotina</taxon>
        <taxon>Agaricomycetes</taxon>
        <taxon>Agaricomycetidae</taxon>
        <taxon>Agaricales</taxon>
        <taxon>Marasmiineae</taxon>
        <taxon>Mycenaceae</taxon>
        <taxon>Mycena</taxon>
    </lineage>
</organism>
<sequence length="70" mass="7559">MKLLWLSVLFLSLNSARTTPLPNTQGLQLRDSGDRVDAHLRLLDTETNVDTVSLADVGVEIGGINIAVDV</sequence>
<proteinExistence type="predicted"/>
<protein>
    <submittedName>
        <fullName evidence="2">Uncharacterized protein</fullName>
    </submittedName>
</protein>
<gene>
    <name evidence="2" type="ORF">GGX14DRAFT_643203</name>
</gene>
<evidence type="ECO:0000256" key="1">
    <source>
        <dbReference type="SAM" id="SignalP"/>
    </source>
</evidence>
<evidence type="ECO:0000313" key="3">
    <source>
        <dbReference type="Proteomes" id="UP001219525"/>
    </source>
</evidence>
<reference evidence="2" key="1">
    <citation type="submission" date="2023-03" db="EMBL/GenBank/DDBJ databases">
        <title>Massive genome expansion in bonnet fungi (Mycena s.s.) driven by repeated elements and novel gene families across ecological guilds.</title>
        <authorList>
            <consortium name="Lawrence Berkeley National Laboratory"/>
            <person name="Harder C.B."/>
            <person name="Miyauchi S."/>
            <person name="Viragh M."/>
            <person name="Kuo A."/>
            <person name="Thoen E."/>
            <person name="Andreopoulos B."/>
            <person name="Lu D."/>
            <person name="Skrede I."/>
            <person name="Drula E."/>
            <person name="Henrissat B."/>
            <person name="Morin E."/>
            <person name="Kohler A."/>
            <person name="Barry K."/>
            <person name="LaButti K."/>
            <person name="Morin E."/>
            <person name="Salamov A."/>
            <person name="Lipzen A."/>
            <person name="Mereny Z."/>
            <person name="Hegedus B."/>
            <person name="Baldrian P."/>
            <person name="Stursova M."/>
            <person name="Weitz H."/>
            <person name="Taylor A."/>
            <person name="Grigoriev I.V."/>
            <person name="Nagy L.G."/>
            <person name="Martin F."/>
            <person name="Kauserud H."/>
        </authorList>
    </citation>
    <scope>NUCLEOTIDE SEQUENCE</scope>
    <source>
        <strain evidence="2">9144</strain>
    </source>
</reference>
<evidence type="ECO:0000313" key="2">
    <source>
        <dbReference type="EMBL" id="KAJ7206265.1"/>
    </source>
</evidence>
<keyword evidence="1" id="KW-0732">Signal</keyword>
<keyword evidence="3" id="KW-1185">Reference proteome</keyword>
<dbReference type="Proteomes" id="UP001219525">
    <property type="component" value="Unassembled WGS sequence"/>
</dbReference>
<dbReference type="EMBL" id="JARJCW010000040">
    <property type="protein sequence ID" value="KAJ7206265.1"/>
    <property type="molecule type" value="Genomic_DNA"/>
</dbReference>
<feature type="signal peptide" evidence="1">
    <location>
        <begin position="1"/>
        <end position="18"/>
    </location>
</feature>
<comment type="caution">
    <text evidence="2">The sequence shown here is derived from an EMBL/GenBank/DDBJ whole genome shotgun (WGS) entry which is preliminary data.</text>
</comment>
<feature type="chain" id="PRO_5041954368" evidence="1">
    <location>
        <begin position="19"/>
        <end position="70"/>
    </location>
</feature>
<dbReference type="AlphaFoldDB" id="A0AAD6Y7V4"/>
<name>A0AAD6Y7V4_9AGAR</name>